<protein>
    <submittedName>
        <fullName evidence="4">Tetratricopeptide repeat protein</fullName>
    </submittedName>
</protein>
<gene>
    <name evidence="4" type="ORF">ACFFGN_27220</name>
</gene>
<comment type="caution">
    <text evidence="4">The sequence shown here is derived from an EMBL/GenBank/DDBJ whole genome shotgun (WGS) entry which is preliminary data.</text>
</comment>
<accession>A0ABV6QT24</accession>
<feature type="domain" description="HTH cro/C1-type" evidence="3">
    <location>
        <begin position="9"/>
        <end position="64"/>
    </location>
</feature>
<evidence type="ECO:0000313" key="5">
    <source>
        <dbReference type="Proteomes" id="UP001589890"/>
    </source>
</evidence>
<evidence type="ECO:0000256" key="1">
    <source>
        <dbReference type="PROSITE-ProRule" id="PRU00339"/>
    </source>
</evidence>
<dbReference type="EMBL" id="JBHLTC010000036">
    <property type="protein sequence ID" value="MFC0627795.1"/>
    <property type="molecule type" value="Genomic_DNA"/>
</dbReference>
<evidence type="ECO:0000256" key="2">
    <source>
        <dbReference type="SAM" id="MobiDB-lite"/>
    </source>
</evidence>
<evidence type="ECO:0000259" key="3">
    <source>
        <dbReference type="PROSITE" id="PS50943"/>
    </source>
</evidence>
<name>A0ABV6QT24_9ACTN</name>
<dbReference type="Gene3D" id="1.10.260.40">
    <property type="entry name" value="lambda repressor-like DNA-binding domains"/>
    <property type="match status" value="1"/>
</dbReference>
<dbReference type="PANTHER" id="PTHR47691">
    <property type="entry name" value="REGULATOR-RELATED"/>
    <property type="match status" value="1"/>
</dbReference>
<dbReference type="SUPFAM" id="SSF47413">
    <property type="entry name" value="lambda repressor-like DNA-binding domains"/>
    <property type="match status" value="1"/>
</dbReference>
<dbReference type="InterPro" id="IPR002182">
    <property type="entry name" value="NB-ARC"/>
</dbReference>
<dbReference type="PROSITE" id="PS50943">
    <property type="entry name" value="HTH_CROC1"/>
    <property type="match status" value="1"/>
</dbReference>
<dbReference type="SMART" id="SM00530">
    <property type="entry name" value="HTH_XRE"/>
    <property type="match status" value="1"/>
</dbReference>
<dbReference type="InterPro" id="IPR019734">
    <property type="entry name" value="TPR_rpt"/>
</dbReference>
<dbReference type="InterPro" id="IPR011990">
    <property type="entry name" value="TPR-like_helical_dom_sf"/>
</dbReference>
<dbReference type="SUPFAM" id="SSF52540">
    <property type="entry name" value="P-loop containing nucleoside triphosphate hydrolases"/>
    <property type="match status" value="1"/>
</dbReference>
<keyword evidence="5" id="KW-1185">Reference proteome</keyword>
<feature type="region of interest" description="Disordered" evidence="2">
    <location>
        <begin position="76"/>
        <end position="95"/>
    </location>
</feature>
<dbReference type="SUPFAM" id="SSF48452">
    <property type="entry name" value="TPR-like"/>
    <property type="match status" value="1"/>
</dbReference>
<dbReference type="Gene3D" id="3.40.50.300">
    <property type="entry name" value="P-loop containing nucleotide triphosphate hydrolases"/>
    <property type="match status" value="1"/>
</dbReference>
<keyword evidence="1" id="KW-0802">TPR repeat</keyword>
<reference evidence="4 5" key="1">
    <citation type="submission" date="2024-09" db="EMBL/GenBank/DDBJ databases">
        <authorList>
            <person name="Sun Q."/>
            <person name="Mori K."/>
        </authorList>
    </citation>
    <scope>NUCLEOTIDE SEQUENCE [LARGE SCALE GENOMIC DNA]</scope>
    <source>
        <strain evidence="4 5">CGMCC 1.15906</strain>
    </source>
</reference>
<dbReference type="Pfam" id="PF13560">
    <property type="entry name" value="HTH_31"/>
    <property type="match status" value="1"/>
</dbReference>
<sequence length="784" mass="84008">MTEPFAVLLSRCRREAGLTQDELAHRSGLSVDGVSALERGTRRYPRRETVEQLATALGVPAEPLLAAIPRRTSAIGSPEHVSASPAVAGPDRPRQLPMAVNDFTGRADEVERLTRLLRSCDGPTVAAITGMGGLGKTTLAVEVAQSVADDFPDGHLWLDLRGHSSVEPLSPLDALGQLLRGLAIPPDRIPADAEMAAAKFRTLLHDRRVLLVLDNAANVAQVLPLIPAGPGCAVVITSRHTMTGLAGAHRLPLGLLAPDEAEGLLRSIVGAARLEAEPVAVAELIEASGLLPLAVRLAGARLADRPGWPVSYLVQRLKASRLDVLDGADAGIRTAFAVSIDQLVSSASGIDRAAAEAFAKLGAFDGPDLSGMVAGALLGVEPFEAERLLERLSDLHLLEPTSAGRYRFHDLLRAYAREAGVQPDVEGLTALFNAVAWRACELNRPSSPRLDWAAGRWSKDAPDLGDLVATLDWLEAEHPNMVAAASYGTPSVAPLAVGLAQFGMSRGHWLGHFRICQVGLRVAIETGNGMAEGFVRNDLGLVRIDLVPAGLSTFERALEEFAEALRIFERLGSEAGVVQTMCNFAFGLEAAGHPLDAVRYGERAVEHAHRAGDRLGETWARIILGRIYSGVGRHQDALTEYTQALSLDDGDATTVAALLGRGQVHRRRGEYAAAERDLSRSAQIADRLGHRGTQARARDELGRVAQLRGDHETALRVLTAALEQARRYDDRSFEASTRYGLGRSLLALGRRTEARAELMAARSIYEGIGEAELAAEVDREIRAR</sequence>
<dbReference type="Proteomes" id="UP001589890">
    <property type="component" value="Unassembled WGS sequence"/>
</dbReference>
<proteinExistence type="predicted"/>
<dbReference type="InterPro" id="IPR027417">
    <property type="entry name" value="P-loop_NTPase"/>
</dbReference>
<dbReference type="CDD" id="cd00093">
    <property type="entry name" value="HTH_XRE"/>
    <property type="match status" value="1"/>
</dbReference>
<dbReference type="Gene3D" id="1.25.40.10">
    <property type="entry name" value="Tetratricopeptide repeat domain"/>
    <property type="match status" value="2"/>
</dbReference>
<dbReference type="PANTHER" id="PTHR47691:SF3">
    <property type="entry name" value="HTH-TYPE TRANSCRIPTIONAL REGULATOR RV0890C-RELATED"/>
    <property type="match status" value="1"/>
</dbReference>
<dbReference type="Pfam" id="PF00931">
    <property type="entry name" value="NB-ARC"/>
    <property type="match status" value="1"/>
</dbReference>
<dbReference type="PROSITE" id="PS50005">
    <property type="entry name" value="TPR"/>
    <property type="match status" value="1"/>
</dbReference>
<feature type="repeat" description="TPR" evidence="1">
    <location>
        <begin position="618"/>
        <end position="651"/>
    </location>
</feature>
<dbReference type="InterPro" id="IPR001387">
    <property type="entry name" value="Cro/C1-type_HTH"/>
</dbReference>
<evidence type="ECO:0000313" key="4">
    <source>
        <dbReference type="EMBL" id="MFC0627795.1"/>
    </source>
</evidence>
<dbReference type="PRINTS" id="PR00364">
    <property type="entry name" value="DISEASERSIST"/>
</dbReference>
<dbReference type="SMART" id="SM00028">
    <property type="entry name" value="TPR"/>
    <property type="match status" value="4"/>
</dbReference>
<dbReference type="Pfam" id="PF13424">
    <property type="entry name" value="TPR_12"/>
    <property type="match status" value="2"/>
</dbReference>
<organism evidence="4 5">
    <name type="scientific">Kribbella deserti</name>
    <dbReference type="NCBI Taxonomy" id="1926257"/>
    <lineage>
        <taxon>Bacteria</taxon>
        <taxon>Bacillati</taxon>
        <taxon>Actinomycetota</taxon>
        <taxon>Actinomycetes</taxon>
        <taxon>Propionibacteriales</taxon>
        <taxon>Kribbellaceae</taxon>
        <taxon>Kribbella</taxon>
    </lineage>
</organism>
<dbReference type="InterPro" id="IPR010982">
    <property type="entry name" value="Lambda_DNA-bd_dom_sf"/>
</dbReference>